<name>A0A7W6K2T9_9HYPH</name>
<keyword evidence="1" id="KW-1133">Transmembrane helix</keyword>
<dbReference type="EMBL" id="JACIDU010000005">
    <property type="protein sequence ID" value="MBB4103037.1"/>
    <property type="molecule type" value="Genomic_DNA"/>
</dbReference>
<comment type="caution">
    <text evidence="2">The sequence shown here is derived from an EMBL/GenBank/DDBJ whole genome shotgun (WGS) entry which is preliminary data.</text>
</comment>
<organism evidence="2 3">
    <name type="scientific">Allorhizobium borbori</name>
    <dbReference type="NCBI Taxonomy" id="485907"/>
    <lineage>
        <taxon>Bacteria</taxon>
        <taxon>Pseudomonadati</taxon>
        <taxon>Pseudomonadota</taxon>
        <taxon>Alphaproteobacteria</taxon>
        <taxon>Hyphomicrobiales</taxon>
        <taxon>Rhizobiaceae</taxon>
        <taxon>Rhizobium/Agrobacterium group</taxon>
        <taxon>Allorhizobium</taxon>
    </lineage>
</organism>
<dbReference type="AlphaFoldDB" id="A0A7W6K2T9"/>
<keyword evidence="1" id="KW-0472">Membrane</keyword>
<proteinExistence type="predicted"/>
<evidence type="ECO:0000313" key="3">
    <source>
        <dbReference type="Proteomes" id="UP000584824"/>
    </source>
</evidence>
<evidence type="ECO:0000256" key="1">
    <source>
        <dbReference type="SAM" id="Phobius"/>
    </source>
</evidence>
<gene>
    <name evidence="2" type="ORF">GGQ66_001592</name>
</gene>
<feature type="transmembrane region" description="Helical" evidence="1">
    <location>
        <begin position="6"/>
        <end position="33"/>
    </location>
</feature>
<protein>
    <submittedName>
        <fullName evidence="2">Uncharacterized protein</fullName>
    </submittedName>
</protein>
<dbReference type="Proteomes" id="UP000584824">
    <property type="component" value="Unassembled WGS sequence"/>
</dbReference>
<evidence type="ECO:0000313" key="2">
    <source>
        <dbReference type="EMBL" id="MBB4103037.1"/>
    </source>
</evidence>
<accession>A0A7W6K2T9</accession>
<keyword evidence="3" id="KW-1185">Reference proteome</keyword>
<reference evidence="2 3" key="1">
    <citation type="submission" date="2020-08" db="EMBL/GenBank/DDBJ databases">
        <title>Genomic Encyclopedia of Type Strains, Phase IV (KMG-IV): sequencing the most valuable type-strain genomes for metagenomic binning, comparative biology and taxonomic classification.</title>
        <authorList>
            <person name="Goeker M."/>
        </authorList>
    </citation>
    <scope>NUCLEOTIDE SEQUENCE [LARGE SCALE GENOMIC DNA]</scope>
    <source>
        <strain evidence="2 3">DSM 26385</strain>
    </source>
</reference>
<sequence>MTANLVAAALLLIIAYFVFAIVGGMVLFALLALRLRRGTRSRRILRCR</sequence>
<keyword evidence="1" id="KW-0812">Transmembrane</keyword>
<dbReference type="RefSeq" id="WP_183791191.1">
    <property type="nucleotide sequence ID" value="NZ_JACIDU010000005.1"/>
</dbReference>